<dbReference type="Proteomes" id="UP000192478">
    <property type="component" value="Chromosome"/>
</dbReference>
<gene>
    <name evidence="1" type="ORF">CLFO_02840</name>
</gene>
<protein>
    <submittedName>
        <fullName evidence="1">Uncharacterized protein</fullName>
    </submittedName>
</protein>
<dbReference type="InterPro" id="IPR036736">
    <property type="entry name" value="ACP-like_sf"/>
</dbReference>
<dbReference type="Gene3D" id="1.10.1200.10">
    <property type="entry name" value="ACP-like"/>
    <property type="match status" value="1"/>
</dbReference>
<proteinExistence type="predicted"/>
<accession>A0AAC9RIJ6</accession>
<dbReference type="EMBL" id="CP020559">
    <property type="protein sequence ID" value="ARE85968.1"/>
    <property type="molecule type" value="Genomic_DNA"/>
</dbReference>
<dbReference type="AlphaFoldDB" id="A0AAC9RIJ6"/>
<organism evidence="1 2">
    <name type="scientific">Clostridium formicaceticum</name>
    <dbReference type="NCBI Taxonomy" id="1497"/>
    <lineage>
        <taxon>Bacteria</taxon>
        <taxon>Bacillati</taxon>
        <taxon>Bacillota</taxon>
        <taxon>Clostridia</taxon>
        <taxon>Eubacteriales</taxon>
        <taxon>Clostridiaceae</taxon>
        <taxon>Clostridium</taxon>
    </lineage>
</organism>
<evidence type="ECO:0000313" key="1">
    <source>
        <dbReference type="EMBL" id="ARE85968.1"/>
    </source>
</evidence>
<evidence type="ECO:0000313" key="2">
    <source>
        <dbReference type="Proteomes" id="UP000192478"/>
    </source>
</evidence>
<name>A0AAC9RIJ6_9CLOT</name>
<dbReference type="RefSeq" id="WP_156778724.1">
    <property type="nucleotide sequence ID" value="NZ_CP017603.1"/>
</dbReference>
<sequence>MKTIHREEVMTMIKEAVEEYNQLQETEEDKIPFGEETKLYGNGGLLKSIDLVTLIVELEYKLEERYGLLGVLTDEKAMSQKNSPFRTIQTLADYISSLEVA</sequence>
<reference evidence="1 2" key="1">
    <citation type="submission" date="2017-03" db="EMBL/GenBank/DDBJ databases">
        <title>Complete sequence of Clostridium formicaceticum DSM 92.</title>
        <authorList>
            <person name="Poehlein A."/>
            <person name="Karl M."/>
            <person name="Bengelsdorf F.R."/>
            <person name="Duerre P."/>
            <person name="Daniel R."/>
        </authorList>
    </citation>
    <scope>NUCLEOTIDE SEQUENCE [LARGE SCALE GENOMIC DNA]</scope>
    <source>
        <strain evidence="1 2">DSM 92</strain>
    </source>
</reference>